<evidence type="ECO:0000256" key="5">
    <source>
        <dbReference type="ARBA" id="ARBA00023015"/>
    </source>
</evidence>
<gene>
    <name evidence="12" type="primary">rpoN</name>
    <name evidence="12" type="ORF">ENN50_06855</name>
</gene>
<dbReference type="GO" id="GO:0016987">
    <property type="term" value="F:sigma factor activity"/>
    <property type="evidence" value="ECO:0007669"/>
    <property type="project" value="UniProtKB-KW"/>
</dbReference>
<dbReference type="GO" id="GO:0000428">
    <property type="term" value="C:DNA-directed RNA polymerase complex"/>
    <property type="evidence" value="ECO:0007669"/>
    <property type="project" value="UniProtKB-KW"/>
</dbReference>
<dbReference type="PANTHER" id="PTHR32248">
    <property type="entry name" value="RNA POLYMERASE SIGMA-54 FACTOR"/>
    <property type="match status" value="1"/>
</dbReference>
<accession>A0A831ST72</accession>
<feature type="domain" description="RNA polymerase sigma factor 54 DNA-binding" evidence="10">
    <location>
        <begin position="325"/>
        <end position="482"/>
    </location>
</feature>
<comment type="caution">
    <text evidence="12">The sequence shown here is derived from an EMBL/GenBank/DDBJ whole genome shotgun (WGS) entry which is preliminary data.</text>
</comment>
<evidence type="ECO:0000256" key="4">
    <source>
        <dbReference type="ARBA" id="ARBA00022695"/>
    </source>
</evidence>
<dbReference type="AlphaFoldDB" id="A0A831ST72"/>
<dbReference type="InterPro" id="IPR007046">
    <property type="entry name" value="RNA_pol_sigma_54_core-bd"/>
</dbReference>
<evidence type="ECO:0000256" key="8">
    <source>
        <dbReference type="ARBA" id="ARBA00023163"/>
    </source>
</evidence>
<dbReference type="Gene3D" id="1.10.10.60">
    <property type="entry name" value="Homeodomain-like"/>
    <property type="match status" value="1"/>
</dbReference>
<dbReference type="PROSITE" id="PS50044">
    <property type="entry name" value="SIGMA54_3"/>
    <property type="match status" value="1"/>
</dbReference>
<feature type="region of interest" description="Disordered" evidence="9">
    <location>
        <begin position="51"/>
        <end position="102"/>
    </location>
</feature>
<evidence type="ECO:0000256" key="9">
    <source>
        <dbReference type="SAM" id="MobiDB-lite"/>
    </source>
</evidence>
<feature type="domain" description="RNA polymerase sigma factor 54 core-binding" evidence="11">
    <location>
        <begin position="117"/>
        <end position="310"/>
    </location>
</feature>
<keyword evidence="6" id="KW-0731">Sigma factor</keyword>
<keyword evidence="8" id="KW-0804">Transcription</keyword>
<dbReference type="GO" id="GO:0016779">
    <property type="term" value="F:nucleotidyltransferase activity"/>
    <property type="evidence" value="ECO:0007669"/>
    <property type="project" value="UniProtKB-KW"/>
</dbReference>
<dbReference type="InterPro" id="IPR038709">
    <property type="entry name" value="RpoN_core-bd_sf"/>
</dbReference>
<evidence type="ECO:0000256" key="1">
    <source>
        <dbReference type="ARBA" id="ARBA00008798"/>
    </source>
</evidence>
<dbReference type="EMBL" id="DSBW01000151">
    <property type="protein sequence ID" value="HED31384.1"/>
    <property type="molecule type" value="Genomic_DNA"/>
</dbReference>
<evidence type="ECO:0000259" key="10">
    <source>
        <dbReference type="Pfam" id="PF04552"/>
    </source>
</evidence>
<dbReference type="Pfam" id="PF00309">
    <property type="entry name" value="Sigma54_AID"/>
    <property type="match status" value="1"/>
</dbReference>
<evidence type="ECO:0000256" key="2">
    <source>
        <dbReference type="ARBA" id="ARBA00022478"/>
    </source>
</evidence>
<evidence type="ECO:0000259" key="11">
    <source>
        <dbReference type="Pfam" id="PF04963"/>
    </source>
</evidence>
<dbReference type="Pfam" id="PF04963">
    <property type="entry name" value="Sigma54_CBD"/>
    <property type="match status" value="1"/>
</dbReference>
<dbReference type="Pfam" id="PF04552">
    <property type="entry name" value="Sigma54_DBD"/>
    <property type="match status" value="1"/>
</dbReference>
<protein>
    <submittedName>
        <fullName evidence="12">RNA polymerase sigma-54 factor</fullName>
    </submittedName>
</protein>
<comment type="similarity">
    <text evidence="1">Belongs to the sigma-54 factor family.</text>
</comment>
<dbReference type="GO" id="GO:0006352">
    <property type="term" value="P:DNA-templated transcription initiation"/>
    <property type="evidence" value="ECO:0007669"/>
    <property type="project" value="InterPro"/>
</dbReference>
<dbReference type="NCBIfam" id="TIGR02395">
    <property type="entry name" value="rpoN_sigma"/>
    <property type="match status" value="1"/>
</dbReference>
<dbReference type="PRINTS" id="PR00045">
    <property type="entry name" value="SIGMA54FCT"/>
</dbReference>
<reference evidence="12" key="1">
    <citation type="journal article" date="2020" name="mSystems">
        <title>Genome- and Community-Level Interaction Insights into Carbon Utilization and Element Cycling Functions of Hydrothermarchaeota in Hydrothermal Sediment.</title>
        <authorList>
            <person name="Zhou Z."/>
            <person name="Liu Y."/>
            <person name="Xu W."/>
            <person name="Pan J."/>
            <person name="Luo Z.H."/>
            <person name="Li M."/>
        </authorList>
    </citation>
    <scope>NUCLEOTIDE SEQUENCE [LARGE SCALE GENOMIC DNA]</scope>
    <source>
        <strain evidence="12">SpSt-1181</strain>
    </source>
</reference>
<sequence>MPDFKLQQSQRAQLSAQQILTSQLLQLPLLNLEQRIYDELQDNPVLELVEEKHESVSERDDSDDMDEHGDGMFDSVERFEPGRDKTAKAEERSSDQDQALPNFTIDRTPKEHFFQAVQEDSLEEHMLRELSLREDLDQDDLLIAAEVFGNLDDDGYLPDGAAFIVDSLESNHGLIADVSDVNRIIDIVSRMEPAGIGVASLRERLIVQLESRRGDLSPRLYADAVGVLHHHFDDLLNNRHEKILREMQISPARLEAVVNLVVTLDPHPYSEPSGTSQYIVPDFVVTYEEGKLTASLNDRSNLSVRVSEAYREMLGNRSIPRADRSFVRQNVHKAKEFTSAIAQRRHTLLSVIRALMEFQYDFFVSGPSVLHPLTMKEVAQKTGFDLSTISRAVNGKYVQTRFGTFELKYFFSGGMTTEDGEEMSTRLVKARLKQMIEQENPSKPLSDDRLAGMLEEKGIKVARRTVAKYREQMQIPVARLRKKIF</sequence>
<feature type="compositionally biased region" description="Basic and acidic residues" evidence="9">
    <location>
        <begin position="68"/>
        <end position="95"/>
    </location>
</feature>
<dbReference type="InterPro" id="IPR000394">
    <property type="entry name" value="RNA_pol_sigma_54"/>
</dbReference>
<dbReference type="GO" id="GO:0001216">
    <property type="term" value="F:DNA-binding transcription activator activity"/>
    <property type="evidence" value="ECO:0007669"/>
    <property type="project" value="InterPro"/>
</dbReference>
<dbReference type="PIRSF" id="PIRSF000774">
    <property type="entry name" value="RpoN"/>
    <property type="match status" value="1"/>
</dbReference>
<evidence type="ECO:0000256" key="7">
    <source>
        <dbReference type="ARBA" id="ARBA00023125"/>
    </source>
</evidence>
<keyword evidence="7" id="KW-0238">DNA-binding</keyword>
<proteinExistence type="inferred from homology"/>
<dbReference type="GO" id="GO:0003677">
    <property type="term" value="F:DNA binding"/>
    <property type="evidence" value="ECO:0007669"/>
    <property type="project" value="UniProtKB-KW"/>
</dbReference>
<name>A0A831ST72_PROAE</name>
<evidence type="ECO:0000313" key="12">
    <source>
        <dbReference type="EMBL" id="HED31384.1"/>
    </source>
</evidence>
<keyword evidence="3" id="KW-0808">Transferase</keyword>
<dbReference type="Proteomes" id="UP000886335">
    <property type="component" value="Unassembled WGS sequence"/>
</dbReference>
<evidence type="ECO:0000256" key="6">
    <source>
        <dbReference type="ARBA" id="ARBA00023082"/>
    </source>
</evidence>
<organism evidence="12">
    <name type="scientific">Prosthecochloris aestuarii</name>
    <dbReference type="NCBI Taxonomy" id="1102"/>
    <lineage>
        <taxon>Bacteria</taxon>
        <taxon>Pseudomonadati</taxon>
        <taxon>Chlorobiota</taxon>
        <taxon>Chlorobiia</taxon>
        <taxon>Chlorobiales</taxon>
        <taxon>Chlorobiaceae</taxon>
        <taxon>Prosthecochloris</taxon>
    </lineage>
</organism>
<dbReference type="PROSITE" id="PS00718">
    <property type="entry name" value="SIGMA54_2"/>
    <property type="match status" value="1"/>
</dbReference>
<dbReference type="PANTHER" id="PTHR32248:SF4">
    <property type="entry name" value="RNA POLYMERASE SIGMA-54 FACTOR"/>
    <property type="match status" value="1"/>
</dbReference>
<keyword evidence="2" id="KW-0240">DNA-directed RNA polymerase</keyword>
<dbReference type="Gene3D" id="1.10.10.1330">
    <property type="entry name" value="RNA polymerase sigma-54 factor, core-binding domain"/>
    <property type="match status" value="1"/>
</dbReference>
<keyword evidence="5" id="KW-0805">Transcription regulation</keyword>
<dbReference type="InterPro" id="IPR007634">
    <property type="entry name" value="RNA_pol_sigma_54_DNA-bd"/>
</dbReference>
<evidence type="ECO:0000256" key="3">
    <source>
        <dbReference type="ARBA" id="ARBA00022679"/>
    </source>
</evidence>
<keyword evidence="4" id="KW-0548">Nucleotidyltransferase</keyword>